<reference evidence="7" key="1">
    <citation type="submission" date="2021-06" db="EMBL/GenBank/DDBJ databases">
        <authorList>
            <consortium name="Wellcome Sanger Institute Data Sharing"/>
        </authorList>
    </citation>
    <scope>NUCLEOTIDE SEQUENCE [LARGE SCALE GENOMIC DNA]</scope>
</reference>
<dbReference type="CDD" id="cd22032">
    <property type="entry name" value="HMG-box_SoxF"/>
    <property type="match status" value="1"/>
</dbReference>
<evidence type="ECO:0000256" key="5">
    <source>
        <dbReference type="SAM" id="MobiDB-lite"/>
    </source>
</evidence>
<dbReference type="Gene3D" id="1.10.30.10">
    <property type="entry name" value="High mobility group box domain"/>
    <property type="match status" value="1"/>
</dbReference>
<evidence type="ECO:0000256" key="4">
    <source>
        <dbReference type="PROSITE-ProRule" id="PRU00267"/>
    </source>
</evidence>
<evidence type="ECO:0000313" key="7">
    <source>
        <dbReference type="Ensembl" id="ENSECRP00000007048.1"/>
    </source>
</evidence>
<feature type="DNA-binding region" description="HMG box" evidence="4">
    <location>
        <begin position="27"/>
        <end position="95"/>
    </location>
</feature>
<dbReference type="FunFam" id="1.10.30.10:FF:000002">
    <property type="entry name" value="transcription factor Sox-2"/>
    <property type="match status" value="1"/>
</dbReference>
<dbReference type="InterPro" id="IPR050140">
    <property type="entry name" value="SRY-related_HMG-box_TF-like"/>
</dbReference>
<dbReference type="InterPro" id="IPR036910">
    <property type="entry name" value="HMG_box_dom_sf"/>
</dbReference>
<name>A0A8C4RSN7_ERPCA</name>
<proteinExistence type="predicted"/>
<dbReference type="SMART" id="SM00398">
    <property type="entry name" value="HMG"/>
    <property type="match status" value="1"/>
</dbReference>
<feature type="region of interest" description="Disordered" evidence="5">
    <location>
        <begin position="1"/>
        <end position="25"/>
    </location>
</feature>
<dbReference type="PANTHER" id="PTHR10270">
    <property type="entry name" value="SOX TRANSCRIPTION FACTOR"/>
    <property type="match status" value="1"/>
</dbReference>
<dbReference type="GO" id="GO:0000978">
    <property type="term" value="F:RNA polymerase II cis-regulatory region sequence-specific DNA binding"/>
    <property type="evidence" value="ECO:0007669"/>
    <property type="project" value="TreeGrafter"/>
</dbReference>
<sequence>MDTYYSSSTSPLADRVDRKKRDSEPRVRRPMNAFILWAKEERRRLARLNPKLENTDLSKILGKSWKAMSLADRRPFMQEAERLRVEHMKEHPDYKYRPRRRKPCKKSKKMLLMDQINGIKGEAEYCSPYYQDMSYLIQTHNQQTIPTMPLPTTSSQFDPCYLPDQQLCYRWSEEANVFCSSEPEEVNWKPYNLSVSADCAPVDSFIEYYQGELFGDFDLSEFEQYLGPISCKSDSLDIFSNTKAHLLEMF</sequence>
<dbReference type="AlphaFoldDB" id="A0A8C4RSN7"/>
<feature type="domain" description="HMG box" evidence="6">
    <location>
        <begin position="27"/>
        <end position="95"/>
    </location>
</feature>
<evidence type="ECO:0000259" key="6">
    <source>
        <dbReference type="PROSITE" id="PS50118"/>
    </source>
</evidence>
<reference evidence="7" key="2">
    <citation type="submission" date="2025-08" db="UniProtKB">
        <authorList>
            <consortium name="Ensembl"/>
        </authorList>
    </citation>
    <scope>IDENTIFICATION</scope>
</reference>
<dbReference type="GO" id="GO:0030154">
    <property type="term" value="P:cell differentiation"/>
    <property type="evidence" value="ECO:0007669"/>
    <property type="project" value="TreeGrafter"/>
</dbReference>
<comment type="subcellular location">
    <subcellularLocation>
        <location evidence="1">Nucleus</location>
    </subcellularLocation>
</comment>
<evidence type="ECO:0000313" key="8">
    <source>
        <dbReference type="Proteomes" id="UP000694620"/>
    </source>
</evidence>
<reference evidence="7" key="3">
    <citation type="submission" date="2025-09" db="UniProtKB">
        <authorList>
            <consortium name="Ensembl"/>
        </authorList>
    </citation>
    <scope>IDENTIFICATION</scope>
</reference>
<evidence type="ECO:0000256" key="1">
    <source>
        <dbReference type="ARBA" id="ARBA00004123"/>
    </source>
</evidence>
<dbReference type="PANTHER" id="PTHR10270:SF11">
    <property type="entry name" value="CASANOVA"/>
    <property type="match status" value="1"/>
</dbReference>
<dbReference type="GO" id="GO:0001228">
    <property type="term" value="F:DNA-binding transcription activator activity, RNA polymerase II-specific"/>
    <property type="evidence" value="ECO:0007669"/>
    <property type="project" value="TreeGrafter"/>
</dbReference>
<dbReference type="InterPro" id="IPR009071">
    <property type="entry name" value="HMG_box_dom"/>
</dbReference>
<dbReference type="Pfam" id="PF00505">
    <property type="entry name" value="HMG_box"/>
    <property type="match status" value="1"/>
</dbReference>
<dbReference type="Ensembl" id="ENSECRT00000007161.1">
    <property type="protein sequence ID" value="ENSECRP00000007048.1"/>
    <property type="gene ID" value="ENSECRG00000004710.1"/>
</dbReference>
<feature type="compositionally biased region" description="Basic and acidic residues" evidence="5">
    <location>
        <begin position="14"/>
        <end position="25"/>
    </location>
</feature>
<protein>
    <submittedName>
        <fullName evidence="7">SRY-box transcription factor 32</fullName>
    </submittedName>
</protein>
<keyword evidence="3 4" id="KW-0539">Nucleus</keyword>
<dbReference type="Proteomes" id="UP000694620">
    <property type="component" value="Chromosome 6"/>
</dbReference>
<dbReference type="PROSITE" id="PS50118">
    <property type="entry name" value="HMG_BOX_2"/>
    <property type="match status" value="1"/>
</dbReference>
<accession>A0A8C4RSN7</accession>
<evidence type="ECO:0000256" key="2">
    <source>
        <dbReference type="ARBA" id="ARBA00023125"/>
    </source>
</evidence>
<dbReference type="GeneTree" id="ENSGT00940000166366"/>
<feature type="compositionally biased region" description="Polar residues" evidence="5">
    <location>
        <begin position="1"/>
        <end position="11"/>
    </location>
</feature>
<keyword evidence="8" id="KW-1185">Reference proteome</keyword>
<organism evidence="7 8">
    <name type="scientific">Erpetoichthys calabaricus</name>
    <name type="common">Rope fish</name>
    <name type="synonym">Calamoichthys calabaricus</name>
    <dbReference type="NCBI Taxonomy" id="27687"/>
    <lineage>
        <taxon>Eukaryota</taxon>
        <taxon>Metazoa</taxon>
        <taxon>Chordata</taxon>
        <taxon>Craniata</taxon>
        <taxon>Vertebrata</taxon>
        <taxon>Euteleostomi</taxon>
        <taxon>Actinopterygii</taxon>
        <taxon>Polypteriformes</taxon>
        <taxon>Polypteridae</taxon>
        <taxon>Erpetoichthys</taxon>
    </lineage>
</organism>
<keyword evidence="2 4" id="KW-0238">DNA-binding</keyword>
<evidence type="ECO:0000256" key="3">
    <source>
        <dbReference type="ARBA" id="ARBA00023242"/>
    </source>
</evidence>
<dbReference type="SUPFAM" id="SSF47095">
    <property type="entry name" value="HMG-box"/>
    <property type="match status" value="1"/>
</dbReference>
<dbReference type="GO" id="GO:0005634">
    <property type="term" value="C:nucleus"/>
    <property type="evidence" value="ECO:0007669"/>
    <property type="project" value="UniProtKB-SubCell"/>
</dbReference>